<dbReference type="SUPFAM" id="SSF56209">
    <property type="entry name" value="Nitrile hydratase alpha chain"/>
    <property type="match status" value="1"/>
</dbReference>
<dbReference type="InterPro" id="IPR027635">
    <property type="entry name" value="Lantibiotic2_lead_pep_dom"/>
</dbReference>
<sequence length="78" mass="8518">MDIVRSWKEPEYRRSLGDDAPEHPAGTELTEVSELSLTSVGGAAGTQHMGTFGCCWCLPWYSGWTVCGSLCSPKYVCD</sequence>
<dbReference type="GO" id="GO:0046914">
    <property type="term" value="F:transition metal ion binding"/>
    <property type="evidence" value="ECO:0007669"/>
    <property type="project" value="InterPro"/>
</dbReference>
<dbReference type="AlphaFoldDB" id="A0A1G7DC77"/>
<proteinExistence type="predicted"/>
<dbReference type="EMBL" id="FNAD01000024">
    <property type="protein sequence ID" value="SDE49113.1"/>
    <property type="molecule type" value="Genomic_DNA"/>
</dbReference>
<reference evidence="2" key="1">
    <citation type="submission" date="2016-10" db="EMBL/GenBank/DDBJ databases">
        <authorList>
            <person name="Varghese N."/>
            <person name="Submissions S."/>
        </authorList>
    </citation>
    <scope>NUCLEOTIDE SEQUENCE [LARGE SCALE GENOMIC DNA]</scope>
    <source>
        <strain evidence="2">CGMCC 4.3516</strain>
    </source>
</reference>
<evidence type="ECO:0000313" key="2">
    <source>
        <dbReference type="Proteomes" id="UP000198949"/>
    </source>
</evidence>
<dbReference type="Proteomes" id="UP000198949">
    <property type="component" value="Unassembled WGS sequence"/>
</dbReference>
<dbReference type="GO" id="GO:0003824">
    <property type="term" value="F:catalytic activity"/>
    <property type="evidence" value="ECO:0007669"/>
    <property type="project" value="InterPro"/>
</dbReference>
<dbReference type="NCBIfam" id="TIGR03898">
    <property type="entry name" value="lanti_MRSA_kill"/>
    <property type="match status" value="1"/>
</dbReference>
<dbReference type="RefSeq" id="WP_091040467.1">
    <property type="nucleotide sequence ID" value="NZ_FNAD01000024.1"/>
</dbReference>
<gene>
    <name evidence="1" type="ORF">SAMN05216270_12415</name>
</gene>
<name>A0A1G7DC77_9ACTN</name>
<organism evidence="1 2">
    <name type="scientific">Glycomyces harbinensis</name>
    <dbReference type="NCBI Taxonomy" id="58114"/>
    <lineage>
        <taxon>Bacteria</taxon>
        <taxon>Bacillati</taxon>
        <taxon>Actinomycetota</taxon>
        <taxon>Actinomycetes</taxon>
        <taxon>Glycomycetales</taxon>
        <taxon>Glycomycetaceae</taxon>
        <taxon>Glycomyces</taxon>
    </lineage>
</organism>
<dbReference type="OrthoDB" id="3538673at2"/>
<evidence type="ECO:0000313" key="1">
    <source>
        <dbReference type="EMBL" id="SDE49113.1"/>
    </source>
</evidence>
<dbReference type="InterPro" id="IPR036648">
    <property type="entry name" value="CN_Hdrase_a/SCN_Hdrase_g_sf"/>
</dbReference>
<keyword evidence="2" id="KW-1185">Reference proteome</keyword>
<protein>
    <submittedName>
        <fullName evidence="1">Type 2 lantibiotic, mersacidin/lichenicidin family</fullName>
    </submittedName>
</protein>
<dbReference type="STRING" id="58114.SAMN05216270_12415"/>
<dbReference type="GO" id="GO:0042742">
    <property type="term" value="P:defense response to bacterium"/>
    <property type="evidence" value="ECO:0007669"/>
    <property type="project" value="InterPro"/>
</dbReference>
<accession>A0A1G7DC77</accession>